<dbReference type="STRING" id="4540.A0A3L6TI27"/>
<evidence type="ECO:0000256" key="2">
    <source>
        <dbReference type="ARBA" id="ARBA00022679"/>
    </source>
</evidence>
<dbReference type="AlphaFoldDB" id="A0A3L6TI27"/>
<keyword evidence="3" id="KW-0012">Acyltransferase</keyword>
<dbReference type="SUPFAM" id="SSF52777">
    <property type="entry name" value="CoA-dependent acyltransferases"/>
    <property type="match status" value="1"/>
</dbReference>
<sequence>MPAAAAAVAAGLATGPGSRVTRFAKSTAASVTPVRPGKTHTLSPLDNAMERHTAHVVLYCRAAPGLDREQLKESLSEVLSLYPAMTGRLTRREGGEGAPADAEPAQRGWVVKCNDAGVRMVDARAAATLDEWLATATGDEEMDLLYYEPMGPEPYIWSPFYVQLTEFADKSYALGLSCTHIHNDPTAAALFFQAWAAAHRRTTSTYPPFLHAPAFEVSPASPPPPPPLLAEKSSAASPASADAAAMSSATFHFPEPAVRALLSSLEPGTTPFAALAALFWLRITGGAAGGERELTLALDFRKRMYAPLPWGYYGSVVHFTRARADLASGLPAVAAALDAHVAGVPEEDLWRAVEWLHARQQQQEAGAAGPFQMYGPELTCVALDHVPMYGAEFEAGAPPARVSCHVGGAAGEGLVIVLPAAEGGEARDVVVTLPAEAMARVCRDGEVLRHGAQVVFGTKAGKEA</sequence>
<evidence type="ECO:0000313" key="4">
    <source>
        <dbReference type="EMBL" id="RLN39992.1"/>
    </source>
</evidence>
<protein>
    <recommendedName>
        <fullName evidence="6">Protein ECERIFERUM 26-like</fullName>
    </recommendedName>
</protein>
<evidence type="ECO:0000313" key="5">
    <source>
        <dbReference type="Proteomes" id="UP000275267"/>
    </source>
</evidence>
<dbReference type="OrthoDB" id="671439at2759"/>
<comment type="caution">
    <text evidence="4">The sequence shown here is derived from an EMBL/GenBank/DDBJ whole genome shotgun (WGS) entry which is preliminary data.</text>
</comment>
<dbReference type="Proteomes" id="UP000275267">
    <property type="component" value="Unassembled WGS sequence"/>
</dbReference>
<proteinExistence type="inferred from homology"/>
<dbReference type="PANTHER" id="PTHR31642:SF316">
    <property type="entry name" value="PROTEIN ECERIFERUM 26-LIKE"/>
    <property type="match status" value="1"/>
</dbReference>
<keyword evidence="5" id="KW-1185">Reference proteome</keyword>
<evidence type="ECO:0000256" key="3">
    <source>
        <dbReference type="ARBA" id="ARBA00023315"/>
    </source>
</evidence>
<dbReference type="GO" id="GO:0016747">
    <property type="term" value="F:acyltransferase activity, transferring groups other than amino-acyl groups"/>
    <property type="evidence" value="ECO:0007669"/>
    <property type="project" value="UniProtKB-ARBA"/>
</dbReference>
<evidence type="ECO:0008006" key="6">
    <source>
        <dbReference type="Google" id="ProtNLM"/>
    </source>
</evidence>
<comment type="similarity">
    <text evidence="1">Belongs to the plant acyltransferase family.</text>
</comment>
<dbReference type="InterPro" id="IPR023213">
    <property type="entry name" value="CAT-like_dom_sf"/>
</dbReference>
<dbReference type="Pfam" id="PF02458">
    <property type="entry name" value="Transferase"/>
    <property type="match status" value="1"/>
</dbReference>
<dbReference type="EMBL" id="PQIB02000001">
    <property type="protein sequence ID" value="RLN39992.1"/>
    <property type="molecule type" value="Genomic_DNA"/>
</dbReference>
<evidence type="ECO:0000256" key="1">
    <source>
        <dbReference type="ARBA" id="ARBA00009861"/>
    </source>
</evidence>
<reference evidence="5" key="1">
    <citation type="journal article" date="2019" name="Nat. Commun.">
        <title>The genome of broomcorn millet.</title>
        <authorList>
            <person name="Zou C."/>
            <person name="Miki D."/>
            <person name="Li D."/>
            <person name="Tang Q."/>
            <person name="Xiao L."/>
            <person name="Rajput S."/>
            <person name="Deng P."/>
            <person name="Jia W."/>
            <person name="Huang R."/>
            <person name="Zhang M."/>
            <person name="Sun Y."/>
            <person name="Hu J."/>
            <person name="Fu X."/>
            <person name="Schnable P.S."/>
            <person name="Li F."/>
            <person name="Zhang H."/>
            <person name="Feng B."/>
            <person name="Zhu X."/>
            <person name="Liu R."/>
            <person name="Schnable J.C."/>
            <person name="Zhu J.-K."/>
            <person name="Zhang H."/>
        </authorList>
    </citation>
    <scope>NUCLEOTIDE SEQUENCE [LARGE SCALE GENOMIC DNA]</scope>
</reference>
<keyword evidence="2" id="KW-0808">Transferase</keyword>
<dbReference type="InterPro" id="IPR050317">
    <property type="entry name" value="Plant_Fungal_Acyltransferase"/>
</dbReference>
<organism evidence="4 5">
    <name type="scientific">Panicum miliaceum</name>
    <name type="common">Proso millet</name>
    <name type="synonym">Broomcorn millet</name>
    <dbReference type="NCBI Taxonomy" id="4540"/>
    <lineage>
        <taxon>Eukaryota</taxon>
        <taxon>Viridiplantae</taxon>
        <taxon>Streptophyta</taxon>
        <taxon>Embryophyta</taxon>
        <taxon>Tracheophyta</taxon>
        <taxon>Spermatophyta</taxon>
        <taxon>Magnoliopsida</taxon>
        <taxon>Liliopsida</taxon>
        <taxon>Poales</taxon>
        <taxon>Poaceae</taxon>
        <taxon>PACMAD clade</taxon>
        <taxon>Panicoideae</taxon>
        <taxon>Panicodae</taxon>
        <taxon>Paniceae</taxon>
        <taxon>Panicinae</taxon>
        <taxon>Panicum</taxon>
        <taxon>Panicum sect. Panicum</taxon>
    </lineage>
</organism>
<accession>A0A3L6TI27</accession>
<gene>
    <name evidence="4" type="ORF">C2845_PM01G28490</name>
</gene>
<dbReference type="PANTHER" id="PTHR31642">
    <property type="entry name" value="TRICHOTHECENE 3-O-ACETYLTRANSFERASE"/>
    <property type="match status" value="1"/>
</dbReference>
<dbReference type="Gene3D" id="3.30.559.10">
    <property type="entry name" value="Chloramphenicol acetyltransferase-like domain"/>
    <property type="match status" value="2"/>
</dbReference>
<name>A0A3L6TI27_PANMI</name>